<evidence type="ECO:0000259" key="8">
    <source>
        <dbReference type="PROSITE" id="PS00624"/>
    </source>
</evidence>
<protein>
    <submittedName>
        <fullName evidence="9">(diamondback moth) hypothetical protein</fullName>
    </submittedName>
</protein>
<dbReference type="AlphaFoldDB" id="A0A8S4G2E5"/>
<dbReference type="InterPro" id="IPR007867">
    <property type="entry name" value="GMC_OxRtase_C"/>
</dbReference>
<dbReference type="Pfam" id="PF05199">
    <property type="entry name" value="GMC_oxred_C"/>
    <property type="match status" value="1"/>
</dbReference>
<dbReference type="InterPro" id="IPR036188">
    <property type="entry name" value="FAD/NAD-bd_sf"/>
</dbReference>
<comment type="caution">
    <text evidence="9">The sequence shown here is derived from an EMBL/GenBank/DDBJ whole genome shotgun (WGS) entry which is preliminary data.</text>
</comment>
<dbReference type="PANTHER" id="PTHR11552">
    <property type="entry name" value="GLUCOSE-METHANOL-CHOLINE GMC OXIDOREDUCTASE"/>
    <property type="match status" value="1"/>
</dbReference>
<evidence type="ECO:0000259" key="7">
    <source>
        <dbReference type="PROSITE" id="PS00623"/>
    </source>
</evidence>
<reference evidence="9" key="1">
    <citation type="submission" date="2020-11" db="EMBL/GenBank/DDBJ databases">
        <authorList>
            <person name="Whiteford S."/>
        </authorList>
    </citation>
    <scope>NUCLEOTIDE SEQUENCE</scope>
</reference>
<evidence type="ECO:0000313" key="9">
    <source>
        <dbReference type="EMBL" id="CAG9134061.1"/>
    </source>
</evidence>
<sequence length="704" mass="78260">MPTSWIYNLSKEELIRESRERKLPTVNLTVDKLRKQLSDHIREEEEETFEMTSEDQTRTASQLNLSSIVREWNISFDTACDPVEFIERLDELTSSGDVPQDRLLQVLPKVLRDGETFDFIIAGGGTAGLVLANRLTEVKNWRVLVVEAGGDPSLFSVIPGTFPFITHTAEDWNYFNERTNDTSHALNLEKASLTIGKVLGGSSSINHLLYERGNPEDYNSWKSFGNEGWSWDEVTYYFKKLEGVIDRTIFDRPTAEQHCSNGPIKIQKQKENAKFRKNKAKLLSGFAEIGMKTLPDLIGEDQMGSAIQDFPINRDKTRASTAQNYLQPIQNRPNLYVLKNCLVKKVIIENNTAVGVEVETDSGDEMQLFANIEVIVSAGTYNTPKVLLLSGVGPKDDLESMNITLKANLPVGLNLQDHAFVPMVITGERNLFTTVESALSLLDLTTFPLPVVNGAFSLSGNGTVPDIQHITAIGGASSPLFFYFLFVNFNFNMTLTNAFIKSTSDRQIVFSLVQLMRPASKGYVKLQSTNPQDPPIINHNYLQQEEDLEKLVAGLKKMYTLKDTSPFAKEASKAILPALEVCKKHKKGSDDYLRCYAKQTVGTTFHPVGTCKMAARDKGGVVDSRLRVYGISRLRVVDASIIPVQPCAKTYAPTVMIAEKAADMIKQDYGKPVDEFVCKKDGGLVEEEVQGNDNDGILGGLLGL</sequence>
<evidence type="ECO:0000256" key="2">
    <source>
        <dbReference type="ARBA" id="ARBA00010790"/>
    </source>
</evidence>
<dbReference type="PANTHER" id="PTHR11552:SF147">
    <property type="entry name" value="CHOLINE DEHYDROGENASE, MITOCHONDRIAL"/>
    <property type="match status" value="1"/>
</dbReference>
<comment type="similarity">
    <text evidence="2 6">Belongs to the GMC oxidoreductase family.</text>
</comment>
<proteinExistence type="inferred from homology"/>
<keyword evidence="10" id="KW-1185">Reference proteome</keyword>
<feature type="domain" description="Glucose-methanol-choline oxidoreductase N-terminal" evidence="8">
    <location>
        <begin position="379"/>
        <end position="393"/>
    </location>
</feature>
<dbReference type="SUPFAM" id="SSF51905">
    <property type="entry name" value="FAD/NAD(P)-binding domain"/>
    <property type="match status" value="1"/>
</dbReference>
<dbReference type="Pfam" id="PF00732">
    <property type="entry name" value="GMC_oxred_N"/>
    <property type="match status" value="1"/>
</dbReference>
<dbReference type="Gene3D" id="3.30.560.10">
    <property type="entry name" value="Glucose Oxidase, domain 3"/>
    <property type="match status" value="1"/>
</dbReference>
<gene>
    <name evidence="9" type="ORF">PLXY2_LOCUS12344</name>
</gene>
<feature type="domain" description="Glucose-methanol-choline oxidoreductase N-terminal" evidence="7">
    <location>
        <begin position="196"/>
        <end position="219"/>
    </location>
</feature>
<dbReference type="PROSITE" id="PS00623">
    <property type="entry name" value="GMC_OXRED_1"/>
    <property type="match status" value="1"/>
</dbReference>
<dbReference type="GO" id="GO:0016614">
    <property type="term" value="F:oxidoreductase activity, acting on CH-OH group of donors"/>
    <property type="evidence" value="ECO:0007669"/>
    <property type="project" value="InterPro"/>
</dbReference>
<dbReference type="GO" id="GO:0050660">
    <property type="term" value="F:flavin adenine dinucleotide binding"/>
    <property type="evidence" value="ECO:0007669"/>
    <property type="project" value="InterPro"/>
</dbReference>
<dbReference type="InterPro" id="IPR012132">
    <property type="entry name" value="GMC_OxRdtase"/>
</dbReference>
<evidence type="ECO:0000256" key="1">
    <source>
        <dbReference type="ARBA" id="ARBA00001974"/>
    </source>
</evidence>
<evidence type="ECO:0000256" key="6">
    <source>
        <dbReference type="RuleBase" id="RU003968"/>
    </source>
</evidence>
<evidence type="ECO:0000256" key="4">
    <source>
        <dbReference type="ARBA" id="ARBA00022827"/>
    </source>
</evidence>
<dbReference type="PROSITE" id="PS00624">
    <property type="entry name" value="GMC_OXRED_2"/>
    <property type="match status" value="1"/>
</dbReference>
<keyword evidence="4 6" id="KW-0274">FAD</keyword>
<keyword evidence="3 6" id="KW-0285">Flavoprotein</keyword>
<evidence type="ECO:0000256" key="5">
    <source>
        <dbReference type="ARBA" id="ARBA00023002"/>
    </source>
</evidence>
<dbReference type="InterPro" id="IPR000172">
    <property type="entry name" value="GMC_OxRdtase_N"/>
</dbReference>
<dbReference type="InterPro" id="IPR027424">
    <property type="entry name" value="Glucose_Oxidase_domain_2"/>
</dbReference>
<dbReference type="Gene3D" id="3.50.50.60">
    <property type="entry name" value="FAD/NAD(P)-binding domain"/>
    <property type="match status" value="1"/>
</dbReference>
<keyword evidence="5" id="KW-0560">Oxidoreductase</keyword>
<accession>A0A8S4G2E5</accession>
<organism evidence="9 10">
    <name type="scientific">Plutella xylostella</name>
    <name type="common">Diamondback moth</name>
    <name type="synonym">Plutella maculipennis</name>
    <dbReference type="NCBI Taxonomy" id="51655"/>
    <lineage>
        <taxon>Eukaryota</taxon>
        <taxon>Metazoa</taxon>
        <taxon>Ecdysozoa</taxon>
        <taxon>Arthropoda</taxon>
        <taxon>Hexapoda</taxon>
        <taxon>Insecta</taxon>
        <taxon>Pterygota</taxon>
        <taxon>Neoptera</taxon>
        <taxon>Endopterygota</taxon>
        <taxon>Lepidoptera</taxon>
        <taxon>Glossata</taxon>
        <taxon>Ditrysia</taxon>
        <taxon>Yponomeutoidea</taxon>
        <taxon>Plutellidae</taxon>
        <taxon>Plutella</taxon>
    </lineage>
</organism>
<name>A0A8S4G2E5_PLUXY</name>
<comment type="cofactor">
    <cofactor evidence="1">
        <name>FAD</name>
        <dbReference type="ChEBI" id="CHEBI:57692"/>
    </cofactor>
</comment>
<dbReference type="EMBL" id="CAJHNJ030000072">
    <property type="protein sequence ID" value="CAG9134061.1"/>
    <property type="molecule type" value="Genomic_DNA"/>
</dbReference>
<evidence type="ECO:0000256" key="3">
    <source>
        <dbReference type="ARBA" id="ARBA00022630"/>
    </source>
</evidence>
<dbReference type="SUPFAM" id="SSF54373">
    <property type="entry name" value="FAD-linked reductases, C-terminal domain"/>
    <property type="match status" value="1"/>
</dbReference>
<evidence type="ECO:0000313" key="10">
    <source>
        <dbReference type="Proteomes" id="UP000653454"/>
    </source>
</evidence>
<dbReference type="Gene3D" id="4.10.450.10">
    <property type="entry name" value="Glucose Oxidase, domain 2"/>
    <property type="match status" value="1"/>
</dbReference>
<dbReference type="Proteomes" id="UP000653454">
    <property type="component" value="Unassembled WGS sequence"/>
</dbReference>